<name>A0AAD7J1I9_9AGAR</name>
<evidence type="ECO:0000313" key="2">
    <source>
        <dbReference type="Proteomes" id="UP001215280"/>
    </source>
</evidence>
<reference evidence="1" key="1">
    <citation type="submission" date="2023-03" db="EMBL/GenBank/DDBJ databases">
        <title>Massive genome expansion in bonnet fungi (Mycena s.s.) driven by repeated elements and novel gene families across ecological guilds.</title>
        <authorList>
            <consortium name="Lawrence Berkeley National Laboratory"/>
            <person name="Harder C.B."/>
            <person name="Miyauchi S."/>
            <person name="Viragh M."/>
            <person name="Kuo A."/>
            <person name="Thoen E."/>
            <person name="Andreopoulos B."/>
            <person name="Lu D."/>
            <person name="Skrede I."/>
            <person name="Drula E."/>
            <person name="Henrissat B."/>
            <person name="Morin E."/>
            <person name="Kohler A."/>
            <person name="Barry K."/>
            <person name="LaButti K."/>
            <person name="Morin E."/>
            <person name="Salamov A."/>
            <person name="Lipzen A."/>
            <person name="Mereny Z."/>
            <person name="Hegedus B."/>
            <person name="Baldrian P."/>
            <person name="Stursova M."/>
            <person name="Weitz H."/>
            <person name="Taylor A."/>
            <person name="Grigoriev I.V."/>
            <person name="Nagy L.G."/>
            <person name="Martin F."/>
            <person name="Kauserud H."/>
        </authorList>
    </citation>
    <scope>NUCLEOTIDE SEQUENCE</scope>
    <source>
        <strain evidence="1">CBHHK188m</strain>
    </source>
</reference>
<gene>
    <name evidence="1" type="ORF">DFH07DRAFT_716195</name>
</gene>
<comment type="caution">
    <text evidence="1">The sequence shown here is derived from an EMBL/GenBank/DDBJ whole genome shotgun (WGS) entry which is preliminary data.</text>
</comment>
<dbReference type="EMBL" id="JARJLG010000074">
    <property type="protein sequence ID" value="KAJ7752512.1"/>
    <property type="molecule type" value="Genomic_DNA"/>
</dbReference>
<accession>A0AAD7J1I9</accession>
<proteinExistence type="predicted"/>
<dbReference type="Proteomes" id="UP001215280">
    <property type="component" value="Unassembled WGS sequence"/>
</dbReference>
<keyword evidence="2" id="KW-1185">Reference proteome</keyword>
<dbReference type="AlphaFoldDB" id="A0AAD7J1I9"/>
<sequence>LKDVFEKRLNPPTVLPESFDASQHKMNRLLAGFIPESTVDSTPEKFFSSEWNEKDMEWLKAHIRDALNSASGEDAILYDEIMNIPNDDLLLLCNECIRQRDGPIICCLLKLLTLLIHKRISDWASARGLIPDYQNGFREGYRTNHNPFILRCVKEWARAKRLTIFVAAVDASNAW</sequence>
<evidence type="ECO:0000313" key="1">
    <source>
        <dbReference type="EMBL" id="KAJ7752512.1"/>
    </source>
</evidence>
<feature type="non-terminal residue" evidence="1">
    <location>
        <position position="1"/>
    </location>
</feature>
<organism evidence="1 2">
    <name type="scientific">Mycena maculata</name>
    <dbReference type="NCBI Taxonomy" id="230809"/>
    <lineage>
        <taxon>Eukaryota</taxon>
        <taxon>Fungi</taxon>
        <taxon>Dikarya</taxon>
        <taxon>Basidiomycota</taxon>
        <taxon>Agaricomycotina</taxon>
        <taxon>Agaricomycetes</taxon>
        <taxon>Agaricomycetidae</taxon>
        <taxon>Agaricales</taxon>
        <taxon>Marasmiineae</taxon>
        <taxon>Mycenaceae</taxon>
        <taxon>Mycena</taxon>
    </lineage>
</organism>
<evidence type="ECO:0008006" key="3">
    <source>
        <dbReference type="Google" id="ProtNLM"/>
    </source>
</evidence>
<feature type="non-terminal residue" evidence="1">
    <location>
        <position position="175"/>
    </location>
</feature>
<protein>
    <recommendedName>
        <fullName evidence="3">Reverse transcriptase domain-containing protein</fullName>
    </recommendedName>
</protein>